<evidence type="ECO:0000259" key="1">
    <source>
        <dbReference type="Pfam" id="PF07940"/>
    </source>
</evidence>
<sequence>MALAVRDWTWLADATRRRLQSALHRAIEEGLTRVPKAVSAVDSAQALLDAPNPHQSLHNIPLIAQAALAFAADVVGHPAKQELSARFQALFEARLTLCADGLTEGLSYDGYLAHFALTWLTMQPTSVREALIHHPGLADLERQALGQACPGALWRSAEIGDVEAQEMPFVWSALARLQAFSVSPLREALLEAIPPERLRADALCLRAQARTNPVDRQALACRSAPLRSNAAITLASGLGDDDLSGVIACCRSPMHHIQADSGTLLMGHAGQWWITDPGYQQYLKTSERDFTLGAVAHNTPVINGHAQTHKAACLIHAGTLANPAPEGAFAVLDLTACYPPEAGAETVTRTLWRLGQTHLVVCDTVLTATGAKPLYHWHAEAALYWGALAGAVSLYDAQRHRTLWIQTGGQALSLAQQQRLRGSRGPCTLRVESAAAVHHWWSFSLAERPPRFAPDGTQAEIGSQTLTLAATLPEPTTATLALWVHPAQLEVLIQLGEASLGTGQHPGWNLTLSVNGKAVAQTKTPGRRAFLPIPAISSGDAVMLTATAVAEPTCASGAPMPYVLTDADIRQILAIPLRVFAQAENGQVSGRCERLPGVLEGTLEYAFYLLVDGQKVQVRWYEPSPVHAFSLAPDMAGKAVQVRGFVRAVTEPDRKLSALSARCWPKPETMAPLPATKPGN</sequence>
<gene>
    <name evidence="2" type="ORF">Thiowin_04098</name>
</gene>
<accession>A0ABZ0SEF2</accession>
<evidence type="ECO:0000313" key="2">
    <source>
        <dbReference type="EMBL" id="WPL18994.1"/>
    </source>
</evidence>
<dbReference type="Pfam" id="PF07940">
    <property type="entry name" value="Hepar_II_III_C"/>
    <property type="match status" value="1"/>
</dbReference>
<dbReference type="EMBL" id="CP121472">
    <property type="protein sequence ID" value="WPL18994.1"/>
    <property type="molecule type" value="Genomic_DNA"/>
</dbReference>
<dbReference type="RefSeq" id="WP_328984744.1">
    <property type="nucleotide sequence ID" value="NZ_CP121472.1"/>
</dbReference>
<dbReference type="Proteomes" id="UP001432180">
    <property type="component" value="Chromosome"/>
</dbReference>
<feature type="domain" description="Heparinase II/III-like C-terminal" evidence="1">
    <location>
        <begin position="253"/>
        <end position="431"/>
    </location>
</feature>
<protein>
    <submittedName>
        <fullName evidence="2">Heparinase II/III-like protein</fullName>
    </submittedName>
</protein>
<proteinExistence type="predicted"/>
<evidence type="ECO:0000313" key="3">
    <source>
        <dbReference type="Proteomes" id="UP001432180"/>
    </source>
</evidence>
<dbReference type="InterPro" id="IPR012480">
    <property type="entry name" value="Hepar_II_III_C"/>
</dbReference>
<organism evidence="2 3">
    <name type="scientific">Thiorhodovibrio winogradskyi</name>
    <dbReference type="NCBI Taxonomy" id="77007"/>
    <lineage>
        <taxon>Bacteria</taxon>
        <taxon>Pseudomonadati</taxon>
        <taxon>Pseudomonadota</taxon>
        <taxon>Gammaproteobacteria</taxon>
        <taxon>Chromatiales</taxon>
        <taxon>Chromatiaceae</taxon>
        <taxon>Thiorhodovibrio</taxon>
    </lineage>
</organism>
<name>A0ABZ0SEF2_9GAMM</name>
<dbReference type="Gene3D" id="2.70.98.70">
    <property type="match status" value="1"/>
</dbReference>
<keyword evidence="3" id="KW-1185">Reference proteome</keyword>
<reference evidence="2 3" key="1">
    <citation type="journal article" date="2023" name="Microorganisms">
        <title>Thiorhodovibrio frisius and Trv. litoralis spp. nov., Two Novel Members from a Clade of Fastidious Purple Sulfur Bacteria That Exhibit Unique Red-Shifted Light-Harvesting Capabilities.</title>
        <authorList>
            <person name="Methner A."/>
            <person name="Kuzyk S.B."/>
            <person name="Petersen J."/>
            <person name="Bauer S."/>
            <person name="Brinkmann H."/>
            <person name="Sichau K."/>
            <person name="Wanner G."/>
            <person name="Wolf J."/>
            <person name="Neumann-Schaal M."/>
            <person name="Henke P."/>
            <person name="Tank M."/>
            <person name="Sproer C."/>
            <person name="Bunk B."/>
            <person name="Overmann J."/>
        </authorList>
    </citation>
    <scope>NUCLEOTIDE SEQUENCE [LARGE SCALE GENOMIC DNA]</scope>
    <source>
        <strain evidence="2 3">DSM 6702</strain>
    </source>
</reference>